<evidence type="ECO:0000256" key="1">
    <source>
        <dbReference type="ARBA" id="ARBA00001974"/>
    </source>
</evidence>
<proteinExistence type="inferred from homology"/>
<evidence type="ECO:0000256" key="3">
    <source>
        <dbReference type="ARBA" id="ARBA00006743"/>
    </source>
</evidence>
<comment type="cofactor">
    <cofactor evidence="1 9">
        <name>FAD</name>
        <dbReference type="ChEBI" id="CHEBI:57692"/>
    </cofactor>
</comment>
<protein>
    <recommendedName>
        <fullName evidence="9">Methylenetetrahydrofolate reductase</fullName>
    </recommendedName>
</protein>
<keyword evidence="11" id="KW-1185">Reference proteome</keyword>
<name>A0A0B2C247_9SPHN</name>
<organism evidence="10 11">
    <name type="scientific">Croceibacterium mercuriale</name>
    <dbReference type="NCBI Taxonomy" id="1572751"/>
    <lineage>
        <taxon>Bacteria</taxon>
        <taxon>Pseudomonadati</taxon>
        <taxon>Pseudomonadota</taxon>
        <taxon>Alphaproteobacteria</taxon>
        <taxon>Sphingomonadales</taxon>
        <taxon>Erythrobacteraceae</taxon>
        <taxon>Croceibacterium</taxon>
    </lineage>
</organism>
<dbReference type="Proteomes" id="UP000030988">
    <property type="component" value="Unassembled WGS sequence"/>
</dbReference>
<dbReference type="EMBL" id="JTDN01000001">
    <property type="protein sequence ID" value="KHL26091.1"/>
    <property type="molecule type" value="Genomic_DNA"/>
</dbReference>
<comment type="pathway">
    <text evidence="2 9">One-carbon metabolism; tetrahydrofolate interconversion.</text>
</comment>
<evidence type="ECO:0000313" key="11">
    <source>
        <dbReference type="Proteomes" id="UP000030988"/>
    </source>
</evidence>
<dbReference type="InterPro" id="IPR003171">
    <property type="entry name" value="Mehydrof_redctse-like"/>
</dbReference>
<keyword evidence="5 9" id="KW-0274">FAD</keyword>
<dbReference type="AlphaFoldDB" id="A0A0B2C247"/>
<dbReference type="RefSeq" id="WP_039095041.1">
    <property type="nucleotide sequence ID" value="NZ_JTDN01000001.1"/>
</dbReference>
<dbReference type="Gene3D" id="3.20.20.220">
    <property type="match status" value="1"/>
</dbReference>
<evidence type="ECO:0000256" key="5">
    <source>
        <dbReference type="ARBA" id="ARBA00022827"/>
    </source>
</evidence>
<dbReference type="GO" id="GO:0106312">
    <property type="term" value="F:methylenetetrahydrofolate reductase (NADH) activity"/>
    <property type="evidence" value="ECO:0007669"/>
    <property type="project" value="UniProtKB-EC"/>
</dbReference>
<dbReference type="GO" id="GO:0005829">
    <property type="term" value="C:cytosol"/>
    <property type="evidence" value="ECO:0007669"/>
    <property type="project" value="TreeGrafter"/>
</dbReference>
<dbReference type="GO" id="GO:0009086">
    <property type="term" value="P:methionine biosynthetic process"/>
    <property type="evidence" value="ECO:0007669"/>
    <property type="project" value="TreeGrafter"/>
</dbReference>
<evidence type="ECO:0000313" key="10">
    <source>
        <dbReference type="EMBL" id="KHL26091.1"/>
    </source>
</evidence>
<reference evidence="10 11" key="1">
    <citation type="submission" date="2014-11" db="EMBL/GenBank/DDBJ databases">
        <title>Draft genome sequence of Kirrobacter mercurialis.</title>
        <authorList>
            <person name="Coil D.A."/>
            <person name="Eisen J.A."/>
        </authorList>
    </citation>
    <scope>NUCLEOTIDE SEQUENCE [LARGE SCALE GENOMIC DNA]</scope>
    <source>
        <strain evidence="10 11">Coronado</strain>
    </source>
</reference>
<evidence type="ECO:0000256" key="2">
    <source>
        <dbReference type="ARBA" id="ARBA00004777"/>
    </source>
</evidence>
<comment type="similarity">
    <text evidence="3 9">Belongs to the methylenetetrahydrofolate reductase family.</text>
</comment>
<dbReference type="PANTHER" id="PTHR45754">
    <property type="entry name" value="METHYLENETETRAHYDROFOLATE REDUCTASE"/>
    <property type="match status" value="1"/>
</dbReference>
<sequence length="294" mass="31963">MATDPVSYAAIHPDWERARTNMVDGYSLEMTARELDALQAAAPFIRPHTQIAVTFLPGEALEQRVAAARLVRQLGFEPIIHLSARRLTSEAELDTYLARVAAEAGLKRVFVIAGDPSQAEGPFEDSMQVIESGLLEKHGITIVGIGGHPEGHPAVDREQLWLWMERKVAALRARGILPLVVTQFGFDDDAIVDWVATLRARGIDVPVRLGVPGPAGIKRLLGFARRCGVGASATVLKKYGISLGSLLGSAGPDRLVESLERKLGPDHGRVRLHFYPFGALTASADWINDYAARH</sequence>
<evidence type="ECO:0000256" key="9">
    <source>
        <dbReference type="RuleBase" id="RU003862"/>
    </source>
</evidence>
<dbReference type="PANTHER" id="PTHR45754:SF3">
    <property type="entry name" value="METHYLENETETRAHYDROFOLATE REDUCTASE (NADPH)"/>
    <property type="match status" value="1"/>
</dbReference>
<accession>A0A0B2C247</accession>
<keyword evidence="6 9" id="KW-0560">Oxidoreductase</keyword>
<evidence type="ECO:0000256" key="7">
    <source>
        <dbReference type="ARBA" id="ARBA00034478"/>
    </source>
</evidence>
<dbReference type="OrthoDB" id="9812555at2"/>
<gene>
    <name evidence="10" type="ORF">PK98_06080</name>
</gene>
<evidence type="ECO:0000256" key="4">
    <source>
        <dbReference type="ARBA" id="ARBA00022630"/>
    </source>
</evidence>
<keyword evidence="4 9" id="KW-0285">Flavoprotein</keyword>
<comment type="catalytic activity">
    <reaction evidence="8">
        <text>(6S)-5-methyl-5,6,7,8-tetrahydrofolate + NAD(+) = (6R)-5,10-methylene-5,6,7,8-tetrahydrofolate + NADH + H(+)</text>
        <dbReference type="Rhea" id="RHEA:19821"/>
        <dbReference type="ChEBI" id="CHEBI:15378"/>
        <dbReference type="ChEBI" id="CHEBI:15636"/>
        <dbReference type="ChEBI" id="CHEBI:18608"/>
        <dbReference type="ChEBI" id="CHEBI:57540"/>
        <dbReference type="ChEBI" id="CHEBI:57945"/>
        <dbReference type="EC" id="1.5.1.54"/>
    </reaction>
    <physiologicalReaction direction="right-to-left" evidence="8">
        <dbReference type="Rhea" id="RHEA:19823"/>
    </physiologicalReaction>
</comment>
<comment type="caution">
    <text evidence="10">The sequence shown here is derived from an EMBL/GenBank/DDBJ whole genome shotgun (WGS) entry which is preliminary data.</text>
</comment>
<dbReference type="SUPFAM" id="SSF51730">
    <property type="entry name" value="FAD-linked oxidoreductase"/>
    <property type="match status" value="1"/>
</dbReference>
<dbReference type="STRING" id="1572751.PK98_06080"/>
<dbReference type="Pfam" id="PF02219">
    <property type="entry name" value="MTHFR"/>
    <property type="match status" value="1"/>
</dbReference>
<dbReference type="InterPro" id="IPR029041">
    <property type="entry name" value="FAD-linked_oxidoreductase-like"/>
</dbReference>
<dbReference type="CDD" id="cd00537">
    <property type="entry name" value="MTHFR"/>
    <property type="match status" value="1"/>
</dbReference>
<evidence type="ECO:0000256" key="6">
    <source>
        <dbReference type="ARBA" id="ARBA00023002"/>
    </source>
</evidence>
<evidence type="ECO:0000256" key="8">
    <source>
        <dbReference type="ARBA" id="ARBA00048628"/>
    </source>
</evidence>
<dbReference type="GO" id="GO:0035999">
    <property type="term" value="P:tetrahydrofolate interconversion"/>
    <property type="evidence" value="ECO:0007669"/>
    <property type="project" value="UniProtKB-UniPathway"/>
</dbReference>
<comment type="pathway">
    <text evidence="7">Amino-acid biosynthesis; L-methionine biosynthesis via de novo pathway.</text>
</comment>
<dbReference type="UniPathway" id="UPA00193"/>
<dbReference type="GO" id="GO:0071949">
    <property type="term" value="F:FAD binding"/>
    <property type="evidence" value="ECO:0007669"/>
    <property type="project" value="TreeGrafter"/>
</dbReference>